<evidence type="ECO:0000313" key="1">
    <source>
        <dbReference type="EMBL" id="RNA61396.1"/>
    </source>
</evidence>
<dbReference type="AlphaFoldDB" id="A0A3M7TEJ5"/>
<dbReference type="OrthoDB" id="1266388at2"/>
<sequence length="96" mass="11528">MKHYKLPFNINLERKYNDINIEKYLPDRELNKGKRKSRIFLMDNDLHIELGKFKTFDTDLSEIIDLGMRYALGKQEFRKLAAQVLQIKEQQNRNKG</sequence>
<name>A0A3M7TEJ5_9FLAO</name>
<organism evidence="1 2">
    <name type="scientific">Chryseobacterium nematophagum</name>
    <dbReference type="NCBI Taxonomy" id="2305228"/>
    <lineage>
        <taxon>Bacteria</taxon>
        <taxon>Pseudomonadati</taxon>
        <taxon>Bacteroidota</taxon>
        <taxon>Flavobacteriia</taxon>
        <taxon>Flavobacteriales</taxon>
        <taxon>Weeksellaceae</taxon>
        <taxon>Chryseobacterium group</taxon>
        <taxon>Chryseobacterium</taxon>
    </lineage>
</organism>
<protein>
    <submittedName>
        <fullName evidence="1">Uncharacterized protein</fullName>
    </submittedName>
</protein>
<gene>
    <name evidence="1" type="ORF">D1631_05340</name>
</gene>
<dbReference type="RefSeq" id="WP_122635537.1">
    <property type="nucleotide sequence ID" value="NZ_QWIU01000002.1"/>
</dbReference>
<proteinExistence type="predicted"/>
<reference evidence="1 2" key="1">
    <citation type="submission" date="2018-08" db="EMBL/GenBank/DDBJ databases">
        <title>Chryseobacterium nematophagum: a novel matrix digesting pathogen of nematodes.</title>
        <authorList>
            <person name="Page A."/>
            <person name="Roberts M."/>
            <person name="Felix M.-A."/>
            <person name="Weir W."/>
        </authorList>
    </citation>
    <scope>NUCLEOTIDE SEQUENCE [LARGE SCALE GENOMIC DNA]</scope>
    <source>
        <strain evidence="1 2">JUb129</strain>
    </source>
</reference>
<comment type="caution">
    <text evidence="1">The sequence shown here is derived from an EMBL/GenBank/DDBJ whole genome shotgun (WGS) entry which is preliminary data.</text>
</comment>
<evidence type="ECO:0000313" key="2">
    <source>
        <dbReference type="Proteomes" id="UP000278775"/>
    </source>
</evidence>
<dbReference type="EMBL" id="QWIU01000002">
    <property type="protein sequence ID" value="RNA61396.1"/>
    <property type="molecule type" value="Genomic_DNA"/>
</dbReference>
<dbReference type="Proteomes" id="UP000278775">
    <property type="component" value="Unassembled WGS sequence"/>
</dbReference>
<accession>A0A3M7TEJ5</accession>